<dbReference type="PANTHER" id="PTHR43531">
    <property type="entry name" value="PROTEIN ICFG"/>
    <property type="match status" value="1"/>
</dbReference>
<comment type="subcellular location">
    <subcellularLocation>
        <location evidence="1">Cell inner membrane</location>
        <topology evidence="1">Multi-pass membrane protein</topology>
    </subcellularLocation>
</comment>
<dbReference type="GO" id="GO:0006935">
    <property type="term" value="P:chemotaxis"/>
    <property type="evidence" value="ECO:0007669"/>
    <property type="project" value="UniProtKB-KW"/>
</dbReference>
<dbReference type="InterPro" id="IPR004090">
    <property type="entry name" value="Chemotax_Me-accpt_rcpt"/>
</dbReference>
<keyword evidence="5" id="KW-0997">Cell inner membrane</keyword>
<dbReference type="InterPro" id="IPR003122">
    <property type="entry name" value="Tar_rcpt_lig-bd"/>
</dbReference>
<dbReference type="EMBL" id="MJAO01000002">
    <property type="protein sequence ID" value="OKB68420.1"/>
    <property type="molecule type" value="Genomic_DNA"/>
</dbReference>
<proteinExistence type="inferred from homology"/>
<keyword evidence="8 12" id="KW-0472">Membrane</keyword>
<dbReference type="CDD" id="cd19407">
    <property type="entry name" value="Tar_Tsr_sensor"/>
    <property type="match status" value="1"/>
</dbReference>
<dbReference type="SUPFAM" id="SSF47170">
    <property type="entry name" value="Aspartate receptor, ligand-binding domain"/>
    <property type="match status" value="1"/>
</dbReference>
<feature type="transmembrane region" description="Helical" evidence="12">
    <location>
        <begin position="187"/>
        <end position="206"/>
    </location>
</feature>
<evidence type="ECO:0000256" key="7">
    <source>
        <dbReference type="ARBA" id="ARBA00022989"/>
    </source>
</evidence>
<evidence type="ECO:0000259" key="13">
    <source>
        <dbReference type="PROSITE" id="PS50111"/>
    </source>
</evidence>
<dbReference type="RefSeq" id="WP_073529063.1">
    <property type="nucleotide sequence ID" value="NZ_MJAO01000002.1"/>
</dbReference>
<evidence type="ECO:0000256" key="8">
    <source>
        <dbReference type="ARBA" id="ARBA00023136"/>
    </source>
</evidence>
<evidence type="ECO:0000256" key="2">
    <source>
        <dbReference type="ARBA" id="ARBA00022475"/>
    </source>
</evidence>
<dbReference type="Gene3D" id="1.20.120.30">
    <property type="entry name" value="Aspartate receptor, ligand-binding domain"/>
    <property type="match status" value="1"/>
</dbReference>
<evidence type="ECO:0000256" key="11">
    <source>
        <dbReference type="PROSITE-ProRule" id="PRU00284"/>
    </source>
</evidence>
<dbReference type="CDD" id="cd06225">
    <property type="entry name" value="HAMP"/>
    <property type="match status" value="1"/>
</dbReference>
<feature type="domain" description="HAMP" evidence="14">
    <location>
        <begin position="208"/>
        <end position="262"/>
    </location>
</feature>
<dbReference type="SMART" id="SM00319">
    <property type="entry name" value="TarH"/>
    <property type="match status" value="1"/>
</dbReference>
<organism evidence="15 16">
    <name type="scientific">Serratia marcescens</name>
    <dbReference type="NCBI Taxonomy" id="615"/>
    <lineage>
        <taxon>Bacteria</taxon>
        <taxon>Pseudomonadati</taxon>
        <taxon>Pseudomonadota</taxon>
        <taxon>Gammaproteobacteria</taxon>
        <taxon>Enterobacterales</taxon>
        <taxon>Yersiniaceae</taxon>
        <taxon>Serratia</taxon>
    </lineage>
</organism>
<dbReference type="InterPro" id="IPR003660">
    <property type="entry name" value="HAMP_dom"/>
</dbReference>
<dbReference type="InterPro" id="IPR051310">
    <property type="entry name" value="MCP_chemotaxis"/>
</dbReference>
<gene>
    <name evidence="15" type="ORF">BHU62_02845</name>
</gene>
<dbReference type="SMART" id="SM00283">
    <property type="entry name" value="MA"/>
    <property type="match status" value="1"/>
</dbReference>
<dbReference type="Proteomes" id="UP000185770">
    <property type="component" value="Unassembled WGS sequence"/>
</dbReference>
<evidence type="ECO:0000259" key="14">
    <source>
        <dbReference type="PROSITE" id="PS50885"/>
    </source>
</evidence>
<reference evidence="15 16" key="1">
    <citation type="submission" date="2016-09" db="EMBL/GenBank/DDBJ databases">
        <title>Serratia marcescens MSU-97 and epiphytic antimycotic-producing bacteria.</title>
        <authorList>
            <person name="Matilla M.A."/>
        </authorList>
    </citation>
    <scope>NUCLEOTIDE SEQUENCE [LARGE SCALE GENOMIC DNA]</scope>
    <source>
        <strain evidence="15 16">MSU-97</strain>
    </source>
</reference>
<keyword evidence="6 12" id="KW-0812">Transmembrane</keyword>
<dbReference type="InterPro" id="IPR004089">
    <property type="entry name" value="MCPsignal_dom"/>
</dbReference>
<dbReference type="GO" id="GO:0007165">
    <property type="term" value="P:signal transduction"/>
    <property type="evidence" value="ECO:0007669"/>
    <property type="project" value="UniProtKB-KW"/>
</dbReference>
<keyword evidence="4" id="KW-0145">Chemotaxis</keyword>
<dbReference type="AlphaFoldDB" id="A0A1Q4P5M2"/>
<sequence>MGLLSGVICVIALFSLLQLFSTVFISNILRDAKINLVTGDALHRQQATMDRARLSLLTASDTLNRAGIYYLQDKATGSDGSWHSLLEASLAALQASEQAFAQFERLSADAPEAAGALKDSYRLFYDGLKEQAQGLQGSSIDAFFAVPIQAFQADFNEKFLAYQALNERRGDDVNMRQLAALEQAKTFALGALAALALIAVGVWFGVSRWVIAPLQRAIAHLNVLAAGDLSRPLPPERAFNREMRQLQTSIGHMQGGLQRLVCEVRDAASGILNCVGRLADGNRQLTAQSAKQDGELQLATEHVQQLAARVEENGQYAQQASQRTEQARECAGAGEQMMQTVNVSMQGIVNQSAEMRGIVALIDSVAFQTNILALNAAIEAAHAGVHGRGFAIVAKEVGLLAQKSSHSTRDIQQLINRSLRQIDQGSQAVDLLTDNLRQIIDLVNKSSALVGEISLASLNQGESIQDVTARIAALNQVARQTGTVVNAVTEASQRLQDESERLERAMARFRLPAQ</sequence>
<evidence type="ECO:0000256" key="5">
    <source>
        <dbReference type="ARBA" id="ARBA00022519"/>
    </source>
</evidence>
<evidence type="ECO:0000256" key="9">
    <source>
        <dbReference type="ARBA" id="ARBA00023224"/>
    </source>
</evidence>
<keyword evidence="3" id="KW-0488">Methylation</keyword>
<dbReference type="PROSITE" id="PS50111">
    <property type="entry name" value="CHEMOTAXIS_TRANSDUC_2"/>
    <property type="match status" value="1"/>
</dbReference>
<dbReference type="Pfam" id="PF02203">
    <property type="entry name" value="TarH"/>
    <property type="match status" value="1"/>
</dbReference>
<dbReference type="Pfam" id="PF00672">
    <property type="entry name" value="HAMP"/>
    <property type="match status" value="1"/>
</dbReference>
<feature type="domain" description="Methyl-accepting transducer" evidence="13">
    <location>
        <begin position="267"/>
        <end position="496"/>
    </location>
</feature>
<evidence type="ECO:0000256" key="3">
    <source>
        <dbReference type="ARBA" id="ARBA00022481"/>
    </source>
</evidence>
<keyword evidence="7 12" id="KW-1133">Transmembrane helix</keyword>
<comment type="caution">
    <text evidence="15">The sequence shown here is derived from an EMBL/GenBank/DDBJ whole genome shotgun (WGS) entry which is preliminary data.</text>
</comment>
<evidence type="ECO:0000256" key="6">
    <source>
        <dbReference type="ARBA" id="ARBA00022692"/>
    </source>
</evidence>
<dbReference type="PROSITE" id="PS50885">
    <property type="entry name" value="HAMP"/>
    <property type="match status" value="1"/>
</dbReference>
<dbReference type="SUPFAM" id="SSF58104">
    <property type="entry name" value="Methyl-accepting chemotaxis protein (MCP) signaling domain"/>
    <property type="match status" value="1"/>
</dbReference>
<protein>
    <submittedName>
        <fullName evidence="15">Chemotaxis protein</fullName>
    </submittedName>
</protein>
<dbReference type="SMART" id="SM00304">
    <property type="entry name" value="HAMP"/>
    <property type="match status" value="1"/>
</dbReference>
<comment type="similarity">
    <text evidence="10">Belongs to the methyl-accepting chemotaxis (MCP) protein family.</text>
</comment>
<evidence type="ECO:0000313" key="16">
    <source>
        <dbReference type="Proteomes" id="UP000185770"/>
    </source>
</evidence>
<keyword evidence="2" id="KW-1003">Cell membrane</keyword>
<keyword evidence="9 11" id="KW-0807">Transducer</keyword>
<evidence type="ECO:0000256" key="12">
    <source>
        <dbReference type="SAM" id="Phobius"/>
    </source>
</evidence>
<dbReference type="OrthoDB" id="6500821at2"/>
<name>A0A1Q4P5M2_SERMA</name>
<dbReference type="Pfam" id="PF00015">
    <property type="entry name" value="MCPsignal"/>
    <property type="match status" value="1"/>
</dbReference>
<dbReference type="PRINTS" id="PR00260">
    <property type="entry name" value="CHEMTRNSDUCR"/>
</dbReference>
<dbReference type="InterPro" id="IPR035440">
    <property type="entry name" value="4HB_MCP_dom_sf"/>
</dbReference>
<dbReference type="PANTHER" id="PTHR43531:SF14">
    <property type="entry name" value="METHYL-ACCEPTING CHEMOTAXIS PROTEIN I-RELATED"/>
    <property type="match status" value="1"/>
</dbReference>
<dbReference type="Gene3D" id="1.10.287.950">
    <property type="entry name" value="Methyl-accepting chemotaxis protein"/>
    <property type="match status" value="1"/>
</dbReference>
<accession>A0A1Q4P5M2</accession>
<evidence type="ECO:0000256" key="10">
    <source>
        <dbReference type="ARBA" id="ARBA00029447"/>
    </source>
</evidence>
<dbReference type="GO" id="GO:0004888">
    <property type="term" value="F:transmembrane signaling receptor activity"/>
    <property type="evidence" value="ECO:0007669"/>
    <property type="project" value="InterPro"/>
</dbReference>
<evidence type="ECO:0000256" key="4">
    <source>
        <dbReference type="ARBA" id="ARBA00022500"/>
    </source>
</evidence>
<evidence type="ECO:0000313" key="15">
    <source>
        <dbReference type="EMBL" id="OKB68420.1"/>
    </source>
</evidence>
<evidence type="ECO:0000256" key="1">
    <source>
        <dbReference type="ARBA" id="ARBA00004429"/>
    </source>
</evidence>
<dbReference type="GO" id="GO:0005886">
    <property type="term" value="C:plasma membrane"/>
    <property type="evidence" value="ECO:0007669"/>
    <property type="project" value="UniProtKB-SubCell"/>
</dbReference>